<reference evidence="1" key="1">
    <citation type="submission" date="2020-11" db="EMBL/GenBank/DDBJ databases">
        <authorList>
            <person name="Tran Van P."/>
        </authorList>
    </citation>
    <scope>NUCLEOTIDE SEQUENCE</scope>
</reference>
<dbReference type="InterPro" id="IPR014710">
    <property type="entry name" value="RmlC-like_jellyroll"/>
</dbReference>
<dbReference type="Gene3D" id="2.60.120.10">
    <property type="entry name" value="Jelly Rolls"/>
    <property type="match status" value="1"/>
</dbReference>
<dbReference type="Proteomes" id="UP000678499">
    <property type="component" value="Unassembled WGS sequence"/>
</dbReference>
<accession>A0A7R9BZ27</accession>
<dbReference type="AlphaFoldDB" id="A0A7R9BZ27"/>
<dbReference type="EMBL" id="CAJPEX010007186">
    <property type="protein sequence ID" value="CAG0924319.1"/>
    <property type="molecule type" value="Genomic_DNA"/>
</dbReference>
<name>A0A7R9BZ27_9CRUS</name>
<sequence length="219" mass="24773">MNYIVPFVPHLFTKRTEDEAYIVAVTFRGVLGQTDFLDCIRNMTEDEFLSKAKAKLREIENGPEMKRFHGSPGTLVTKYSESGPKSFGKYLRRVLMAGAPFQPGLISCEYTFPEELTNSDTQDTPDLKLDCEQYIYILHAPVRFIANDYNSILEPGSSLIIKKNVRHGFSPAEKGKPKIISFQMDDKDSDAWGIVALSLQFAGEKGAARIRRNSKHWSN</sequence>
<gene>
    <name evidence="1" type="ORF">NMOB1V02_LOCUS11774</name>
</gene>
<evidence type="ECO:0000313" key="2">
    <source>
        <dbReference type="Proteomes" id="UP000678499"/>
    </source>
</evidence>
<organism evidence="1">
    <name type="scientific">Notodromas monacha</name>
    <dbReference type="NCBI Taxonomy" id="399045"/>
    <lineage>
        <taxon>Eukaryota</taxon>
        <taxon>Metazoa</taxon>
        <taxon>Ecdysozoa</taxon>
        <taxon>Arthropoda</taxon>
        <taxon>Crustacea</taxon>
        <taxon>Oligostraca</taxon>
        <taxon>Ostracoda</taxon>
        <taxon>Podocopa</taxon>
        <taxon>Podocopida</taxon>
        <taxon>Cypridocopina</taxon>
        <taxon>Cypridoidea</taxon>
        <taxon>Cyprididae</taxon>
        <taxon>Notodromas</taxon>
    </lineage>
</organism>
<keyword evidence="2" id="KW-1185">Reference proteome</keyword>
<protein>
    <submittedName>
        <fullName evidence="1">Uncharacterized protein</fullName>
    </submittedName>
</protein>
<evidence type="ECO:0000313" key="1">
    <source>
        <dbReference type="EMBL" id="CAD7284167.1"/>
    </source>
</evidence>
<proteinExistence type="predicted"/>
<dbReference type="EMBL" id="OA889223">
    <property type="protein sequence ID" value="CAD7284167.1"/>
    <property type="molecule type" value="Genomic_DNA"/>
</dbReference>